<dbReference type="GO" id="GO:0044877">
    <property type="term" value="F:protein-containing complex binding"/>
    <property type="evidence" value="ECO:0007669"/>
    <property type="project" value="TreeGrafter"/>
</dbReference>
<evidence type="ECO:0000256" key="5">
    <source>
        <dbReference type="ARBA" id="ARBA00046455"/>
    </source>
</evidence>
<dbReference type="InterPro" id="IPR036291">
    <property type="entry name" value="NAD(P)-bd_dom_sf"/>
</dbReference>
<reference evidence="7" key="1">
    <citation type="submission" date="2021-02" db="EMBL/GenBank/DDBJ databases">
        <authorList>
            <person name="Nowell W R."/>
        </authorList>
    </citation>
    <scope>NUCLEOTIDE SEQUENCE</scope>
    <source>
        <strain evidence="7">Ploen Becks lab</strain>
    </source>
</reference>
<dbReference type="Proteomes" id="UP000663879">
    <property type="component" value="Unassembled WGS sequence"/>
</dbReference>
<comment type="caution">
    <text evidence="7">The sequence shown here is derived from an EMBL/GenBank/DDBJ whole genome shotgun (WGS) entry which is preliminary data.</text>
</comment>
<evidence type="ECO:0000313" key="8">
    <source>
        <dbReference type="Proteomes" id="UP000663879"/>
    </source>
</evidence>
<accession>A0A813M300</accession>
<dbReference type="Gene3D" id="3.40.50.720">
    <property type="entry name" value="NAD(P)-binding Rossmann-like Domain"/>
    <property type="match status" value="1"/>
</dbReference>
<evidence type="ECO:0000256" key="2">
    <source>
        <dbReference type="ARBA" id="ARBA00040720"/>
    </source>
</evidence>
<dbReference type="EMBL" id="CAJNOC010000050">
    <property type="protein sequence ID" value="CAF0709967.1"/>
    <property type="molecule type" value="Genomic_DNA"/>
</dbReference>
<name>A0A813M300_9BILA</name>
<proteinExistence type="inferred from homology"/>
<comment type="subunit">
    <text evidence="5">Complex I is composed of 45 different subunits. This a component of the hydrophobic protein fraction. Interacts with BLOC1S1. Interacts with SLC2A4. Interacts with CLOCK. Interacts with RAB5IF.</text>
</comment>
<dbReference type="CDD" id="cd05271">
    <property type="entry name" value="NDUFA9_like_SDR_a"/>
    <property type="match status" value="1"/>
</dbReference>
<dbReference type="PANTHER" id="PTHR12126:SF11">
    <property type="entry name" value="NADH DEHYDROGENASE [UBIQUINONE] 1 ALPHA SUBCOMPLEX SUBUNIT 9, MITOCHONDRIAL"/>
    <property type="match status" value="1"/>
</dbReference>
<dbReference type="Pfam" id="PF01370">
    <property type="entry name" value="Epimerase"/>
    <property type="match status" value="1"/>
</dbReference>
<dbReference type="GO" id="GO:0005739">
    <property type="term" value="C:mitochondrion"/>
    <property type="evidence" value="ECO:0007669"/>
    <property type="project" value="TreeGrafter"/>
</dbReference>
<evidence type="ECO:0000256" key="1">
    <source>
        <dbReference type="ARBA" id="ARBA00038501"/>
    </source>
</evidence>
<feature type="domain" description="NAD-dependent epimerase/dehydratase" evidence="6">
    <location>
        <begin position="68"/>
        <end position="275"/>
    </location>
</feature>
<protein>
    <recommendedName>
        <fullName evidence="2">NADH dehydrogenase [ubiquinone] 1 alpha subcomplex subunit 9, mitochondrial</fullName>
    </recommendedName>
    <alternativeName>
        <fullName evidence="4">Complex I-39kD</fullName>
    </alternativeName>
    <alternativeName>
        <fullName evidence="3">NADH-ubiquinone oxidoreductase 39 kDa subunit</fullName>
    </alternativeName>
</protein>
<keyword evidence="8" id="KW-1185">Reference proteome</keyword>
<organism evidence="7 8">
    <name type="scientific">Brachionus calyciflorus</name>
    <dbReference type="NCBI Taxonomy" id="104777"/>
    <lineage>
        <taxon>Eukaryota</taxon>
        <taxon>Metazoa</taxon>
        <taxon>Spiralia</taxon>
        <taxon>Gnathifera</taxon>
        <taxon>Rotifera</taxon>
        <taxon>Eurotatoria</taxon>
        <taxon>Monogononta</taxon>
        <taxon>Pseudotrocha</taxon>
        <taxon>Ploima</taxon>
        <taxon>Brachionidae</taxon>
        <taxon>Brachionus</taxon>
    </lineage>
</organism>
<evidence type="ECO:0000313" key="7">
    <source>
        <dbReference type="EMBL" id="CAF0709967.1"/>
    </source>
</evidence>
<evidence type="ECO:0000256" key="3">
    <source>
        <dbReference type="ARBA" id="ARBA00042000"/>
    </source>
</evidence>
<dbReference type="PANTHER" id="PTHR12126">
    <property type="entry name" value="NADH-UBIQUINONE OXIDOREDUCTASE 39 KDA SUBUNIT-RELATED"/>
    <property type="match status" value="1"/>
</dbReference>
<dbReference type="AlphaFoldDB" id="A0A813M300"/>
<gene>
    <name evidence="7" type="ORF">OXX778_LOCUS880</name>
</gene>
<evidence type="ECO:0000259" key="6">
    <source>
        <dbReference type="Pfam" id="PF01370"/>
    </source>
</evidence>
<dbReference type="SUPFAM" id="SSF51735">
    <property type="entry name" value="NAD(P)-binding Rossmann-fold domains"/>
    <property type="match status" value="1"/>
</dbReference>
<dbReference type="InterPro" id="IPR001509">
    <property type="entry name" value="Epimerase_deHydtase"/>
</dbReference>
<evidence type="ECO:0000256" key="4">
    <source>
        <dbReference type="ARBA" id="ARBA00043145"/>
    </source>
</evidence>
<dbReference type="OrthoDB" id="275457at2759"/>
<sequence>MLGKNIRVCINLKNINPKNLGSASIFASNYSTERTTSTPPGQDLLTTLNMARYARGTSGRSSFSGNVVTVFGATGMMGRIICNRLGKEGAQLILPCRGDLWASRSVKLVGDLGQVVFLDYDLRDEEKIRRAVEYSNVVINCVGADYETSNFNYWDVHVDGPRRLARISKECGVEKFIHFSALNASPRPQQIFFKPSRFLISKWEGEQAVREEFEDAVIIRPSNIYGETDRFLYYYTNDMRRNLSTIPLWKKGEMTIKMPVNQRDVADGVMKIVNNRDIKAATYDFVGPDRYLLSEIVDYVFQLLLRPNIKRSHLTPARLGLVYLYEKVMKRPQFSLDLFEREFISDQLSTDSRNPTLKDLGIDHRKFDESVSWCLKVFNKLNYYNEKLNEFPEPKPPKPLSEDFEYQLRRKIRQNQ</sequence>
<comment type="similarity">
    <text evidence="1">Belongs to the complex I NDUFA9 subunit family.</text>
</comment>
<dbReference type="InterPro" id="IPR051207">
    <property type="entry name" value="ComplexI_NDUFA9_subunit"/>
</dbReference>